<reference evidence="1 2" key="1">
    <citation type="submission" date="2021-03" db="EMBL/GenBank/DDBJ databases">
        <authorList>
            <person name="Peeters C."/>
        </authorList>
    </citation>
    <scope>NUCLEOTIDE SEQUENCE [LARGE SCALE GENOMIC DNA]</scope>
    <source>
        <strain evidence="1 2">LMG 26411</strain>
    </source>
</reference>
<organism evidence="1 2">
    <name type="scientific">Cupriavidus numazuensis</name>
    <dbReference type="NCBI Taxonomy" id="221992"/>
    <lineage>
        <taxon>Bacteria</taxon>
        <taxon>Pseudomonadati</taxon>
        <taxon>Pseudomonadota</taxon>
        <taxon>Betaproteobacteria</taxon>
        <taxon>Burkholderiales</taxon>
        <taxon>Burkholderiaceae</taxon>
        <taxon>Cupriavidus</taxon>
    </lineage>
</organism>
<keyword evidence="1" id="KW-0560">Oxidoreductase</keyword>
<dbReference type="InterPro" id="IPR043010">
    <property type="entry name" value="Phenol_hydroxylase_sf"/>
</dbReference>
<dbReference type="GO" id="GO:0018662">
    <property type="term" value="F:phenol 2-monooxygenase activity"/>
    <property type="evidence" value="ECO:0007669"/>
    <property type="project" value="UniProtKB-EC"/>
</dbReference>
<keyword evidence="2" id="KW-1185">Reference proteome</keyword>
<evidence type="ECO:0000313" key="1">
    <source>
        <dbReference type="EMBL" id="CAG2157897.1"/>
    </source>
</evidence>
<name>A0ABM8TQ56_9BURK</name>
<evidence type="ECO:0000313" key="2">
    <source>
        <dbReference type="Proteomes" id="UP000672657"/>
    </source>
</evidence>
<dbReference type="Pfam" id="PF04663">
    <property type="entry name" value="Phenol_monoox"/>
    <property type="match status" value="1"/>
</dbReference>
<dbReference type="InterPro" id="IPR006756">
    <property type="entry name" value="Phenol_hydroxylase"/>
</dbReference>
<dbReference type="EMBL" id="CAJPVI010000043">
    <property type="protein sequence ID" value="CAG2157897.1"/>
    <property type="molecule type" value="Genomic_DNA"/>
</dbReference>
<dbReference type="Proteomes" id="UP000672657">
    <property type="component" value="Unassembled WGS sequence"/>
</dbReference>
<proteinExistence type="predicted"/>
<gene>
    <name evidence="1" type="primary">tbuD</name>
    <name evidence="1" type="ORF">LMG26411_05745</name>
</gene>
<dbReference type="RefSeq" id="WP_211956605.1">
    <property type="nucleotide sequence ID" value="NZ_CAJPVI010000043.1"/>
</dbReference>
<protein>
    <submittedName>
        <fullName evidence="1">Phenol 2-monooxygenase</fullName>
        <ecNumber evidence="1">1.14.13.7</ecNumber>
    </submittedName>
</protein>
<accession>A0ABM8TQ56</accession>
<dbReference type="EC" id="1.14.13.7" evidence="1"/>
<sequence>MSVVANPAAGVPYQFPMKDVRENFPAPLLYIGWEDHLMFCSPVCVPLPPEMPFGALVSQVLPGIYAEHPDFERVDWNTVQWFRSGKPWTPDLAASLAANGLGHKDVIRFRTPGLTGINGSCS</sequence>
<comment type="caution">
    <text evidence="1">The sequence shown here is derived from an EMBL/GenBank/DDBJ whole genome shotgun (WGS) entry which is preliminary data.</text>
</comment>
<dbReference type="Gene3D" id="3.10.20.560">
    <property type="entry name" value="Phenol hydroxylase"/>
    <property type="match status" value="1"/>
</dbReference>